<proteinExistence type="predicted"/>
<evidence type="ECO:0000313" key="1">
    <source>
        <dbReference type="EMBL" id="VTZ65198.1"/>
    </source>
</evidence>
<accession>A0A508XAS8</accession>
<gene>
    <name evidence="1" type="ORF">EMEDMD4_790222</name>
</gene>
<protein>
    <submittedName>
        <fullName evidence="1">Uncharacterized protein</fullName>
    </submittedName>
</protein>
<reference evidence="1" key="1">
    <citation type="submission" date="2019-06" db="EMBL/GenBank/DDBJ databases">
        <authorList>
            <person name="Le Quere A."/>
            <person name="Colella S."/>
        </authorList>
    </citation>
    <scope>NUCLEOTIDE SEQUENCE</scope>
    <source>
        <strain evidence="1">EmedicaeMD41</strain>
    </source>
</reference>
<dbReference type="Proteomes" id="UP000507954">
    <property type="component" value="Unassembled WGS sequence"/>
</dbReference>
<sequence>MAVADAGVADAGVAGAERLLEIDHEKDLAHTSPGIGDLACARRWPDRRISRPDTGFGRPGGLCCCGRPANLR</sequence>
<dbReference type="EMBL" id="CABFNB010000149">
    <property type="protein sequence ID" value="VTZ65198.1"/>
    <property type="molecule type" value="Genomic_DNA"/>
</dbReference>
<organism evidence="1">
    <name type="scientific">Sinorhizobium medicae</name>
    <dbReference type="NCBI Taxonomy" id="110321"/>
    <lineage>
        <taxon>Bacteria</taxon>
        <taxon>Pseudomonadati</taxon>
        <taxon>Pseudomonadota</taxon>
        <taxon>Alphaproteobacteria</taxon>
        <taxon>Hyphomicrobiales</taxon>
        <taxon>Rhizobiaceae</taxon>
        <taxon>Sinorhizobium/Ensifer group</taxon>
        <taxon>Sinorhizobium</taxon>
    </lineage>
</organism>
<dbReference type="AlphaFoldDB" id="A0A508XAS8"/>
<name>A0A508XAS8_9HYPH</name>